<gene>
    <name evidence="1" type="ORF">CSSPJE1EN2_LOCUS3946</name>
</gene>
<evidence type="ECO:0000313" key="2">
    <source>
        <dbReference type="Proteomes" id="UP001497522"/>
    </source>
</evidence>
<keyword evidence="2" id="KW-1185">Reference proteome</keyword>
<evidence type="ECO:0000313" key="1">
    <source>
        <dbReference type="EMBL" id="CAK9860951.1"/>
    </source>
</evidence>
<accession>A0ABP1AES2</accession>
<proteinExistence type="predicted"/>
<protein>
    <submittedName>
        <fullName evidence="1">Uncharacterized protein</fullName>
    </submittedName>
</protein>
<organism evidence="1 2">
    <name type="scientific">Sphagnum jensenii</name>
    <dbReference type="NCBI Taxonomy" id="128206"/>
    <lineage>
        <taxon>Eukaryota</taxon>
        <taxon>Viridiplantae</taxon>
        <taxon>Streptophyta</taxon>
        <taxon>Embryophyta</taxon>
        <taxon>Bryophyta</taxon>
        <taxon>Sphagnophytina</taxon>
        <taxon>Sphagnopsida</taxon>
        <taxon>Sphagnales</taxon>
        <taxon>Sphagnaceae</taxon>
        <taxon>Sphagnum</taxon>
    </lineage>
</organism>
<sequence>MLDGESKATIRAKVDTLMVGMAKVESMVDSLVEFKAMLQARQHSKHQELSPKEVVYDTPMSTTQATQHDLIANVLKEMATIFVSFLATLSSTPSTLKLSPSLGVNEANQKTRVESTTPKATMSKCGCHQQRGLRGCCTSIYKCDVAKDAIGQVQGPISMSNVQDQVGSVDVIETIIEPSAEACCH</sequence>
<reference evidence="1" key="1">
    <citation type="submission" date="2024-03" db="EMBL/GenBank/DDBJ databases">
        <authorList>
            <consortium name="ELIXIR-Norway"/>
            <consortium name="Elixir Norway"/>
        </authorList>
    </citation>
    <scope>NUCLEOTIDE SEQUENCE</scope>
</reference>
<dbReference type="EMBL" id="OZ023712">
    <property type="protein sequence ID" value="CAK9860951.1"/>
    <property type="molecule type" value="Genomic_DNA"/>
</dbReference>
<name>A0ABP1AES2_9BRYO</name>
<dbReference type="Proteomes" id="UP001497522">
    <property type="component" value="Chromosome 11"/>
</dbReference>